<evidence type="ECO:0000313" key="4">
    <source>
        <dbReference type="EMBL" id="MCD2195740.1"/>
    </source>
</evidence>
<comment type="caution">
    <text evidence="4">The sequence shown here is derived from an EMBL/GenBank/DDBJ whole genome shotgun (WGS) entry which is preliminary data.</text>
</comment>
<organism evidence="4 5">
    <name type="scientific">Actinomycetospora endophytica</name>
    <dbReference type="NCBI Taxonomy" id="2291215"/>
    <lineage>
        <taxon>Bacteria</taxon>
        <taxon>Bacillati</taxon>
        <taxon>Actinomycetota</taxon>
        <taxon>Actinomycetes</taxon>
        <taxon>Pseudonocardiales</taxon>
        <taxon>Pseudonocardiaceae</taxon>
        <taxon>Actinomycetospora</taxon>
    </lineage>
</organism>
<evidence type="ECO:0000256" key="2">
    <source>
        <dbReference type="ARBA" id="ARBA00023295"/>
    </source>
</evidence>
<sequence length="453" mass="49555">MTPPWVRHALFWHIYPLGFLGAEASRAEVSDVRHRLPALEPWLDHAVELGASGVLLGPVFESVGHGYETTDHFTVDPRLGDEDDLVALFAAARSRGLRVVLDGVFNHVGEDFAVFRRALAGGPASPEASWFRLHWPDPAAPDGGGTPTHDAFEGHQALVALNHDEPAVADHVARVMDYWLSRGADGWRLDAAYAVPPAFWAPVLARVRERHSDVYVVGETIHGDYARIVADSGMDAVTQYELWKAIWSSLNDGNFHELAHALGRHGEFLRHFVPLTFVGNHDVTRIASRLDDERHLDHALAVLFTVAGTPCVYAGDDHGFRGVKEEREGGDDDVRPTFPASPDELSPLGLDVFHRHQELISVRRRHPWLHDARTEVLDVSDRFVVLCSRPADGEDDGVVVLLSVDDTERSWGLPAGVPTTGDGPAQILAGEASLDDGGRTVVVPPHGWAVVGP</sequence>
<evidence type="ECO:0000313" key="5">
    <source>
        <dbReference type="Proteomes" id="UP001199469"/>
    </source>
</evidence>
<dbReference type="PANTHER" id="PTHR10357">
    <property type="entry name" value="ALPHA-AMYLASE FAMILY MEMBER"/>
    <property type="match status" value="1"/>
</dbReference>
<dbReference type="EMBL" id="JAJNDB010000004">
    <property type="protein sequence ID" value="MCD2195740.1"/>
    <property type="molecule type" value="Genomic_DNA"/>
</dbReference>
<keyword evidence="2" id="KW-0326">Glycosidase</keyword>
<reference evidence="4 5" key="1">
    <citation type="submission" date="2021-11" db="EMBL/GenBank/DDBJ databases">
        <title>Draft genome sequence of Actinomycetospora sp. SF1 isolated from the rhizosphere soil.</title>
        <authorList>
            <person name="Duangmal K."/>
            <person name="Chantavorakit T."/>
        </authorList>
    </citation>
    <scope>NUCLEOTIDE SEQUENCE [LARGE SCALE GENOMIC DNA]</scope>
    <source>
        <strain evidence="4 5">TBRC 5722</strain>
    </source>
</reference>
<dbReference type="Gene3D" id="3.20.20.80">
    <property type="entry name" value="Glycosidases"/>
    <property type="match status" value="1"/>
</dbReference>
<feature type="domain" description="Glycosyl hydrolase family 13 catalytic" evidence="3">
    <location>
        <begin position="13"/>
        <end position="363"/>
    </location>
</feature>
<name>A0ABS8PE36_9PSEU</name>
<proteinExistence type="predicted"/>
<dbReference type="Proteomes" id="UP001199469">
    <property type="component" value="Unassembled WGS sequence"/>
</dbReference>
<dbReference type="PANTHER" id="PTHR10357:SF210">
    <property type="entry name" value="MALTODEXTRIN GLUCOSIDASE"/>
    <property type="match status" value="1"/>
</dbReference>
<dbReference type="InterPro" id="IPR006047">
    <property type="entry name" value="GH13_cat_dom"/>
</dbReference>
<dbReference type="CDD" id="cd11354">
    <property type="entry name" value="AmyAc_bac_CMD_like"/>
    <property type="match status" value="1"/>
</dbReference>
<dbReference type="InterPro" id="IPR017853">
    <property type="entry name" value="GH"/>
</dbReference>
<keyword evidence="1" id="KW-0378">Hydrolase</keyword>
<dbReference type="SUPFAM" id="SSF51445">
    <property type="entry name" value="(Trans)glycosidases"/>
    <property type="match status" value="1"/>
</dbReference>
<evidence type="ECO:0000259" key="3">
    <source>
        <dbReference type="SMART" id="SM00642"/>
    </source>
</evidence>
<accession>A0ABS8PE36</accession>
<evidence type="ECO:0000256" key="1">
    <source>
        <dbReference type="ARBA" id="ARBA00022801"/>
    </source>
</evidence>
<dbReference type="RefSeq" id="WP_230737112.1">
    <property type="nucleotide sequence ID" value="NZ_JAJNDB010000004.1"/>
</dbReference>
<dbReference type="SMART" id="SM00642">
    <property type="entry name" value="Aamy"/>
    <property type="match status" value="1"/>
</dbReference>
<keyword evidence="5" id="KW-1185">Reference proteome</keyword>
<protein>
    <submittedName>
        <fullName evidence="4">Alpha-amylase family protein</fullName>
    </submittedName>
</protein>
<dbReference type="Pfam" id="PF00128">
    <property type="entry name" value="Alpha-amylase"/>
    <property type="match status" value="1"/>
</dbReference>
<gene>
    <name evidence="4" type="ORF">LQ327_20420</name>
</gene>